<accession>A0A1T5P9V9</accession>
<sequence>MENLLTILTRITACGTSAGFIELVENELCNVIGSTSANNWSPGQRAEFMAFYTVFRTTATAAFNIKGALERAHAEDLTRELLTELESDLYELSSFQAGIELDELVAALDQYIEILVDGDRGIDGTIAAITGNYFRTFFLTLHSLEIEERISIAKINHHFSTVLYEY</sequence>
<proteinExistence type="predicted"/>
<evidence type="ECO:0000313" key="1">
    <source>
        <dbReference type="EMBL" id="SKD09158.1"/>
    </source>
</evidence>
<dbReference type="EMBL" id="FUZZ01000004">
    <property type="protein sequence ID" value="SKD09158.1"/>
    <property type="molecule type" value="Genomic_DNA"/>
</dbReference>
<keyword evidence="2" id="KW-1185">Reference proteome</keyword>
<gene>
    <name evidence="1" type="ORF">SAMN05660461_5039</name>
</gene>
<protein>
    <submittedName>
        <fullName evidence="1">Uncharacterized protein</fullName>
    </submittedName>
</protein>
<evidence type="ECO:0000313" key="2">
    <source>
        <dbReference type="Proteomes" id="UP000190166"/>
    </source>
</evidence>
<dbReference type="RefSeq" id="WP_079472299.1">
    <property type="nucleotide sequence ID" value="NZ_FUZZ01000004.1"/>
</dbReference>
<reference evidence="1 2" key="1">
    <citation type="submission" date="2017-02" db="EMBL/GenBank/DDBJ databases">
        <authorList>
            <person name="Peterson S.W."/>
        </authorList>
    </citation>
    <scope>NUCLEOTIDE SEQUENCE [LARGE SCALE GENOMIC DNA]</scope>
    <source>
        <strain evidence="1 2">DSM 18108</strain>
    </source>
</reference>
<dbReference type="Proteomes" id="UP000190166">
    <property type="component" value="Unassembled WGS sequence"/>
</dbReference>
<organism evidence="1 2">
    <name type="scientific">Chitinophaga ginsengisegetis</name>
    <dbReference type="NCBI Taxonomy" id="393003"/>
    <lineage>
        <taxon>Bacteria</taxon>
        <taxon>Pseudomonadati</taxon>
        <taxon>Bacteroidota</taxon>
        <taxon>Chitinophagia</taxon>
        <taxon>Chitinophagales</taxon>
        <taxon>Chitinophagaceae</taxon>
        <taxon>Chitinophaga</taxon>
    </lineage>
</organism>
<name>A0A1T5P9V9_9BACT</name>
<dbReference type="AlphaFoldDB" id="A0A1T5P9V9"/>